<dbReference type="Proteomes" id="UP000741863">
    <property type="component" value="Unassembled WGS sequence"/>
</dbReference>
<protein>
    <submittedName>
        <fullName evidence="1">Sensor domain CHASE-containing protein</fullName>
    </submittedName>
</protein>
<evidence type="ECO:0000313" key="1">
    <source>
        <dbReference type="EMBL" id="MBM7632349.1"/>
    </source>
</evidence>
<evidence type="ECO:0000313" key="2">
    <source>
        <dbReference type="Proteomes" id="UP000741863"/>
    </source>
</evidence>
<accession>A0ABS2PAC5</accession>
<proteinExistence type="predicted"/>
<organism evidence="1 2">
    <name type="scientific">Geomicrobium sediminis</name>
    <dbReference type="NCBI Taxonomy" id="1347788"/>
    <lineage>
        <taxon>Bacteria</taxon>
        <taxon>Bacillati</taxon>
        <taxon>Bacillota</taxon>
        <taxon>Bacilli</taxon>
        <taxon>Bacillales</taxon>
        <taxon>Geomicrobium</taxon>
    </lineage>
</organism>
<reference evidence="1 2" key="1">
    <citation type="submission" date="2021-01" db="EMBL/GenBank/DDBJ databases">
        <title>Genomic Encyclopedia of Type Strains, Phase IV (KMG-IV): sequencing the most valuable type-strain genomes for metagenomic binning, comparative biology and taxonomic classification.</title>
        <authorList>
            <person name="Goeker M."/>
        </authorList>
    </citation>
    <scope>NUCLEOTIDE SEQUENCE [LARGE SCALE GENOMIC DNA]</scope>
    <source>
        <strain evidence="1 2">DSM 25540</strain>
    </source>
</reference>
<dbReference type="EMBL" id="JAFBEC010000003">
    <property type="protein sequence ID" value="MBM7632349.1"/>
    <property type="molecule type" value="Genomic_DNA"/>
</dbReference>
<dbReference type="RefSeq" id="WP_204696521.1">
    <property type="nucleotide sequence ID" value="NZ_JAFBEC010000003.1"/>
</dbReference>
<comment type="caution">
    <text evidence="1">The sequence shown here is derived from an EMBL/GenBank/DDBJ whole genome shotgun (WGS) entry which is preliminary data.</text>
</comment>
<sequence>MNINLGILLAALVIFLFILYFVVESAAQRGIDNSDTKKMLEQILKKLEEERNI</sequence>
<name>A0ABS2PAC5_9BACL</name>
<keyword evidence="2" id="KW-1185">Reference proteome</keyword>
<gene>
    <name evidence="1" type="ORF">JOD17_001442</name>
</gene>